<protein>
    <submittedName>
        <fullName evidence="1">Uncharacterized protein</fullName>
    </submittedName>
</protein>
<name>A0ACC3SK68_9PEZI</name>
<proteinExistence type="predicted"/>
<keyword evidence="2" id="KW-1185">Reference proteome</keyword>
<dbReference type="Proteomes" id="UP001320706">
    <property type="component" value="Unassembled WGS sequence"/>
</dbReference>
<evidence type="ECO:0000313" key="2">
    <source>
        <dbReference type="Proteomes" id="UP001320706"/>
    </source>
</evidence>
<evidence type="ECO:0000313" key="1">
    <source>
        <dbReference type="EMBL" id="KAK8216780.1"/>
    </source>
</evidence>
<sequence length="771" mass="84983">MMIDRAVDRSSNSDSAIPKRSDPTSPPPHKPSPSSNVHVAMMRIHGASDKSGSHFVPGSGSAIDFGSDKTSTLPNYHLNMQYHTFGAPRPQDAGFVEKKRRQQINRRTWIIVMLGGLFTVLTTSSLYWGLGLAHLRGGLGLTHHKGDSLGQEGFPEERHDPLFNWFDVKPFPEMVYHPCFNGYECARLEAPMDYHRTDGKGKKVAIAITRLPAKVPVTDPRYGGPVLINPGGPGGSGVSQVLRNGKATQIIVDSALTPNETIHDEEGVHKYHDIIGFDPRGVSRTTPAIACFPDSPTRDMWQLQNEASGLLGSSEDSFYRNWYRSRALAQGCSKSTGTTFDGTEPVGEHVNTVPVARDMLEIVERHAEWLSKEGQKAQVDSDMMTGYDSTRAIEKRTAWHRNATKLQYWGNSYGTVLGQTFASLFPSRVQRMVLDGVCDTQDYYFGTWFTNLIDADKILSRFFLYCTDAGPSRCSFFATGGPDAIRTAYEDLLLDIFRVPLAVPSSATRGPDVITWSDVKSMVRLGMYQPLIYLPMVADLLTDIRSGNGSLFADYKAMEHLPSCPSAACQDAGPYSQECIGVGENGLDAQFATLCTDGEGLGDLDEVSFQEYWHALQQQSRVLGDWWAHTRLGCVGWKTKAKWRFAGPFEGNTSWPILFIGNTLDPVTPLNNAKRMSENFPGSVVLQQNSEGHTSWSAPSVCTAKIARTYFQTGQVPARDTVCEVDTKPFFGQMPHVERRSAEDDALAAAVKEIGEGFASDLRSKGRGAFL</sequence>
<organism evidence="1 2">
    <name type="scientific">Zalaria obscura</name>
    <dbReference type="NCBI Taxonomy" id="2024903"/>
    <lineage>
        <taxon>Eukaryota</taxon>
        <taxon>Fungi</taxon>
        <taxon>Dikarya</taxon>
        <taxon>Ascomycota</taxon>
        <taxon>Pezizomycotina</taxon>
        <taxon>Dothideomycetes</taxon>
        <taxon>Dothideomycetidae</taxon>
        <taxon>Dothideales</taxon>
        <taxon>Zalariaceae</taxon>
        <taxon>Zalaria</taxon>
    </lineage>
</organism>
<accession>A0ACC3SK68</accession>
<gene>
    <name evidence="1" type="ORF">M8818_001743</name>
</gene>
<reference evidence="1" key="1">
    <citation type="submission" date="2024-02" db="EMBL/GenBank/DDBJ databases">
        <title>Metagenome Assembled Genome of Zalaria obscura JY119.</title>
        <authorList>
            <person name="Vighnesh L."/>
            <person name="Jagadeeshwari U."/>
            <person name="Venkata Ramana C."/>
            <person name="Sasikala C."/>
        </authorList>
    </citation>
    <scope>NUCLEOTIDE SEQUENCE</scope>
    <source>
        <strain evidence="1">JY119</strain>
    </source>
</reference>
<dbReference type="EMBL" id="JAMKPW020000007">
    <property type="protein sequence ID" value="KAK8216780.1"/>
    <property type="molecule type" value="Genomic_DNA"/>
</dbReference>
<comment type="caution">
    <text evidence="1">The sequence shown here is derived from an EMBL/GenBank/DDBJ whole genome shotgun (WGS) entry which is preliminary data.</text>
</comment>